<dbReference type="Proteomes" id="UP000199666">
    <property type="component" value="Unassembled WGS sequence"/>
</dbReference>
<protein>
    <submittedName>
        <fullName evidence="2">Uncharacterized protein</fullName>
    </submittedName>
</protein>
<feature type="compositionally biased region" description="Polar residues" evidence="1">
    <location>
        <begin position="23"/>
        <end position="42"/>
    </location>
</feature>
<feature type="compositionally biased region" description="Basic and acidic residues" evidence="1">
    <location>
        <begin position="51"/>
        <end position="61"/>
    </location>
</feature>
<keyword evidence="3" id="KW-1185">Reference proteome</keyword>
<organism evidence="2 3">
    <name type="scientific">Pedobacter insulae</name>
    <dbReference type="NCBI Taxonomy" id="414048"/>
    <lineage>
        <taxon>Bacteria</taxon>
        <taxon>Pseudomonadati</taxon>
        <taxon>Bacteroidota</taxon>
        <taxon>Sphingobacteriia</taxon>
        <taxon>Sphingobacteriales</taxon>
        <taxon>Sphingobacteriaceae</taxon>
        <taxon>Pedobacter</taxon>
    </lineage>
</organism>
<evidence type="ECO:0000313" key="3">
    <source>
        <dbReference type="Proteomes" id="UP000199666"/>
    </source>
</evidence>
<dbReference type="STRING" id="414048.SAMN04489864_11123"/>
<dbReference type="RefSeq" id="WP_090996782.1">
    <property type="nucleotide sequence ID" value="NZ_FOPP01000011.1"/>
</dbReference>
<proteinExistence type="predicted"/>
<dbReference type="AlphaFoldDB" id="A0A1I2ZQT1"/>
<evidence type="ECO:0000256" key="1">
    <source>
        <dbReference type="SAM" id="MobiDB-lite"/>
    </source>
</evidence>
<feature type="compositionally biased region" description="Basic and acidic residues" evidence="1">
    <location>
        <begin position="1"/>
        <end position="21"/>
    </location>
</feature>
<reference evidence="2 3" key="1">
    <citation type="submission" date="2016-10" db="EMBL/GenBank/DDBJ databases">
        <authorList>
            <person name="de Groot N.N."/>
        </authorList>
    </citation>
    <scope>NUCLEOTIDE SEQUENCE [LARGE SCALE GENOMIC DNA]</scope>
    <source>
        <strain evidence="2 3">DSM 18684</strain>
    </source>
</reference>
<dbReference type="EMBL" id="FOPP01000011">
    <property type="protein sequence ID" value="SFH40158.1"/>
    <property type="molecule type" value="Genomic_DNA"/>
</dbReference>
<gene>
    <name evidence="2" type="ORF">SAMN04489864_11123</name>
</gene>
<dbReference type="OrthoDB" id="773300at2"/>
<sequence length="61" mass="6788">MNNQRDKKEKPKQSGDAKGKATFDQNGEGNSPKYAQSGSEPNENGAWEDQAFNKDKSKKDK</sequence>
<accession>A0A1I2ZQT1</accession>
<name>A0A1I2ZQT1_9SPHI</name>
<feature type="region of interest" description="Disordered" evidence="1">
    <location>
        <begin position="1"/>
        <end position="61"/>
    </location>
</feature>
<evidence type="ECO:0000313" key="2">
    <source>
        <dbReference type="EMBL" id="SFH40158.1"/>
    </source>
</evidence>